<keyword evidence="2" id="KW-0378">Hydrolase</keyword>
<dbReference type="InterPro" id="IPR001733">
    <property type="entry name" value="Peptidase_S26B"/>
</dbReference>
<dbReference type="GO" id="GO:0004252">
    <property type="term" value="F:serine-type endopeptidase activity"/>
    <property type="evidence" value="ECO:0007669"/>
    <property type="project" value="InterPro"/>
</dbReference>
<comment type="caution">
    <text evidence="7">The sequence shown here is derived from an EMBL/GenBank/DDBJ whole genome shotgun (WGS) entry which is preliminary data.</text>
</comment>
<sequence length="143" mass="15909">MKKFLKNIAGWILYIAILVGLVYGIPKGLAFVLKTEHPMATITSGSMWPSLKKGDFILIKGINNKEDIKVGDIVVYKNPKGFTIHRIIQMDEDTFVTKGDANNTNDPPIKYEEIIGKPLGSNQKPFRIPILGNIGIFIGQKIL</sequence>
<dbReference type="InterPro" id="IPR019533">
    <property type="entry name" value="Peptidase_S26"/>
</dbReference>
<protein>
    <recommendedName>
        <fullName evidence="6">Peptidase S24/S26A/S26B/S26C domain-containing protein</fullName>
    </recommendedName>
</protein>
<evidence type="ECO:0000256" key="4">
    <source>
        <dbReference type="ARBA" id="ARBA00022989"/>
    </source>
</evidence>
<keyword evidence="5" id="KW-0472">Membrane</keyword>
<dbReference type="PRINTS" id="PR00728">
    <property type="entry name" value="SIGNALPTASE"/>
</dbReference>
<dbReference type="CDD" id="cd06530">
    <property type="entry name" value="S26_SPase_I"/>
    <property type="match status" value="1"/>
</dbReference>
<dbReference type="InterPro" id="IPR000223">
    <property type="entry name" value="Pept_S26A_signal_pept_1"/>
</dbReference>
<dbReference type="SUPFAM" id="SSF51306">
    <property type="entry name" value="LexA/Signal peptidase"/>
    <property type="match status" value="1"/>
</dbReference>
<dbReference type="GO" id="GO:0012505">
    <property type="term" value="C:endomembrane system"/>
    <property type="evidence" value="ECO:0007669"/>
    <property type="project" value="UniProtKB-SubCell"/>
</dbReference>
<evidence type="ECO:0000256" key="3">
    <source>
        <dbReference type="ARBA" id="ARBA00022692"/>
    </source>
</evidence>
<evidence type="ECO:0000256" key="2">
    <source>
        <dbReference type="ARBA" id="ARBA00022670"/>
    </source>
</evidence>
<name>A0A0F9UJV0_9ZZZZ</name>
<comment type="subcellular location">
    <subcellularLocation>
        <location evidence="1">Endomembrane system</location>
    </subcellularLocation>
</comment>
<evidence type="ECO:0000259" key="6">
    <source>
        <dbReference type="Pfam" id="PF00717"/>
    </source>
</evidence>
<dbReference type="NCBIfam" id="TIGR02227">
    <property type="entry name" value="sigpep_I_bact"/>
    <property type="match status" value="1"/>
</dbReference>
<dbReference type="EMBL" id="LAZR01000136">
    <property type="protein sequence ID" value="KKN87647.1"/>
    <property type="molecule type" value="Genomic_DNA"/>
</dbReference>
<evidence type="ECO:0000313" key="7">
    <source>
        <dbReference type="EMBL" id="KKN87647.1"/>
    </source>
</evidence>
<keyword evidence="2" id="KW-0645">Protease</keyword>
<keyword evidence="3" id="KW-0812">Transmembrane</keyword>
<dbReference type="Gene3D" id="2.10.109.10">
    <property type="entry name" value="Umud Fragment, subunit A"/>
    <property type="match status" value="1"/>
</dbReference>
<dbReference type="NCBIfam" id="TIGR02228">
    <property type="entry name" value="sigpep_I_arch"/>
    <property type="match status" value="1"/>
</dbReference>
<dbReference type="Pfam" id="PF00717">
    <property type="entry name" value="Peptidase_S24"/>
    <property type="match status" value="1"/>
</dbReference>
<dbReference type="GO" id="GO:0016020">
    <property type="term" value="C:membrane"/>
    <property type="evidence" value="ECO:0007669"/>
    <property type="project" value="InterPro"/>
</dbReference>
<keyword evidence="4" id="KW-1133">Transmembrane helix</keyword>
<proteinExistence type="predicted"/>
<reference evidence="7" key="1">
    <citation type="journal article" date="2015" name="Nature">
        <title>Complex archaea that bridge the gap between prokaryotes and eukaryotes.</title>
        <authorList>
            <person name="Spang A."/>
            <person name="Saw J.H."/>
            <person name="Jorgensen S.L."/>
            <person name="Zaremba-Niedzwiedzka K."/>
            <person name="Martijn J."/>
            <person name="Lind A.E."/>
            <person name="van Eijk R."/>
            <person name="Schleper C."/>
            <person name="Guy L."/>
            <person name="Ettema T.J."/>
        </authorList>
    </citation>
    <scope>NUCLEOTIDE SEQUENCE</scope>
</reference>
<dbReference type="AlphaFoldDB" id="A0A0F9UJV0"/>
<dbReference type="GO" id="GO:0006465">
    <property type="term" value="P:signal peptide processing"/>
    <property type="evidence" value="ECO:0007669"/>
    <property type="project" value="InterPro"/>
</dbReference>
<dbReference type="PANTHER" id="PTHR10806:SF6">
    <property type="entry name" value="SIGNAL PEPTIDASE COMPLEX CATALYTIC SUBUNIT SEC11"/>
    <property type="match status" value="1"/>
</dbReference>
<dbReference type="PANTHER" id="PTHR10806">
    <property type="entry name" value="SIGNAL PEPTIDASE COMPLEX CATALYTIC SUBUNIT SEC11"/>
    <property type="match status" value="1"/>
</dbReference>
<dbReference type="InterPro" id="IPR036286">
    <property type="entry name" value="LexA/Signal_pep-like_sf"/>
</dbReference>
<dbReference type="InterPro" id="IPR015927">
    <property type="entry name" value="Peptidase_S24_S26A/B/C"/>
</dbReference>
<organism evidence="7">
    <name type="scientific">marine sediment metagenome</name>
    <dbReference type="NCBI Taxonomy" id="412755"/>
    <lineage>
        <taxon>unclassified sequences</taxon>
        <taxon>metagenomes</taxon>
        <taxon>ecological metagenomes</taxon>
    </lineage>
</organism>
<evidence type="ECO:0000256" key="5">
    <source>
        <dbReference type="ARBA" id="ARBA00023136"/>
    </source>
</evidence>
<feature type="domain" description="Peptidase S24/S26A/S26B/S26C" evidence="6">
    <location>
        <begin position="34"/>
        <end position="116"/>
    </location>
</feature>
<accession>A0A0F9UJV0</accession>
<gene>
    <name evidence="7" type="ORF">LCGC14_0256960</name>
</gene>
<evidence type="ECO:0000256" key="1">
    <source>
        <dbReference type="ARBA" id="ARBA00004308"/>
    </source>
</evidence>